<dbReference type="Proteomes" id="UP000199749">
    <property type="component" value="Chromosome"/>
</dbReference>
<name>A0AAC9UQM6_LATCU</name>
<evidence type="ECO:0000256" key="1">
    <source>
        <dbReference type="ARBA" id="ARBA00023125"/>
    </source>
</evidence>
<dbReference type="PANTHER" id="PTHR46558">
    <property type="entry name" value="TRACRIPTIONAL REGULATORY PROTEIN-RELATED-RELATED"/>
    <property type="match status" value="1"/>
</dbReference>
<reference evidence="3 4" key="1">
    <citation type="submission" date="2017-07" db="EMBL/GenBank/DDBJ databases">
        <title>Lactobacillus curvatus MRS6 whole genome.</title>
        <authorList>
            <person name="Jans C."/>
            <person name="Lagler S."/>
            <person name="Lacroix C."/>
            <person name="Meile L."/>
            <person name="Stevens M.J.A."/>
        </authorList>
    </citation>
    <scope>NUCLEOTIDE SEQUENCE [LARGE SCALE GENOMIC DNA]</scope>
    <source>
        <strain evidence="3 4">MRS6</strain>
    </source>
</reference>
<feature type="domain" description="HTH cro/C1-type" evidence="2">
    <location>
        <begin position="7"/>
        <end position="61"/>
    </location>
</feature>
<evidence type="ECO:0000313" key="3">
    <source>
        <dbReference type="EMBL" id="ASN59754.1"/>
    </source>
</evidence>
<dbReference type="PANTHER" id="PTHR46558:SF13">
    <property type="entry name" value="HTH-TYPE TRANSCRIPTIONAL REGULATOR IMMR"/>
    <property type="match status" value="1"/>
</dbReference>
<dbReference type="PROSITE" id="PS50943">
    <property type="entry name" value="HTH_CROC1"/>
    <property type="match status" value="1"/>
</dbReference>
<dbReference type="CDD" id="cd00093">
    <property type="entry name" value="HTH_XRE"/>
    <property type="match status" value="1"/>
</dbReference>
<evidence type="ECO:0000313" key="4">
    <source>
        <dbReference type="Proteomes" id="UP000199749"/>
    </source>
</evidence>
<protein>
    <submittedName>
        <fullName evidence="3">Transcriptional regulator</fullName>
    </submittedName>
</protein>
<sequence length="286" mass="32137">MLIGQQLKQFRLGAGYSQQTLAEQINVSRQVISKWETDKSAPDLNTLVVLAKLYNVSLNTLLGVETVTKPNSFFGRLRQHWHLAESESTKPLSNLGRIMQQPEQHYVDLAQQFSAALTDVTVTSDGQTMPANWRQARSPYLIVLEPRQICLKQTDVLKVMPAKVVKQLATTEIRAIHYAVMQTAGPSTIGGLQGIGHAYRAVVTVDTKQSVAPYYITNQDFLQLAKVLKAYAQQEHVQFDDQMALLPYFMTHDTTDCFNYLEVHYSELAEKAGFPAESAGQAVYRW</sequence>
<gene>
    <name evidence="3" type="ORF">CG419_03555</name>
</gene>
<dbReference type="EMBL" id="CP022474">
    <property type="protein sequence ID" value="ASN59754.1"/>
    <property type="molecule type" value="Genomic_DNA"/>
</dbReference>
<keyword evidence="1" id="KW-0238">DNA-binding</keyword>
<proteinExistence type="predicted"/>
<dbReference type="AlphaFoldDB" id="A0AAC9UQM6"/>
<dbReference type="Gene3D" id="1.10.260.40">
    <property type="entry name" value="lambda repressor-like DNA-binding domains"/>
    <property type="match status" value="1"/>
</dbReference>
<dbReference type="SMART" id="SM00530">
    <property type="entry name" value="HTH_XRE"/>
    <property type="match status" value="1"/>
</dbReference>
<organism evidence="3 4">
    <name type="scientific">Latilactobacillus curvatus</name>
    <name type="common">Lactobacillus curvatus</name>
    <dbReference type="NCBI Taxonomy" id="28038"/>
    <lineage>
        <taxon>Bacteria</taxon>
        <taxon>Bacillati</taxon>
        <taxon>Bacillota</taxon>
        <taxon>Bacilli</taxon>
        <taxon>Lactobacillales</taxon>
        <taxon>Lactobacillaceae</taxon>
        <taxon>Latilactobacillus</taxon>
    </lineage>
</organism>
<dbReference type="GO" id="GO:0003677">
    <property type="term" value="F:DNA binding"/>
    <property type="evidence" value="ECO:0007669"/>
    <property type="project" value="UniProtKB-KW"/>
</dbReference>
<accession>A0AAC9UQM6</accession>
<evidence type="ECO:0000259" key="2">
    <source>
        <dbReference type="PROSITE" id="PS50943"/>
    </source>
</evidence>
<dbReference type="InterPro" id="IPR010982">
    <property type="entry name" value="Lambda_DNA-bd_dom_sf"/>
</dbReference>
<dbReference type="RefSeq" id="WP_089556476.1">
    <property type="nucleotide sequence ID" value="NZ_CP022474.1"/>
</dbReference>
<dbReference type="Pfam" id="PF01381">
    <property type="entry name" value="HTH_3"/>
    <property type="match status" value="1"/>
</dbReference>
<dbReference type="InterPro" id="IPR001387">
    <property type="entry name" value="Cro/C1-type_HTH"/>
</dbReference>
<dbReference type="SUPFAM" id="SSF47413">
    <property type="entry name" value="lambda repressor-like DNA-binding domains"/>
    <property type="match status" value="1"/>
</dbReference>